<dbReference type="InterPro" id="IPR011992">
    <property type="entry name" value="EF-hand-dom_pair"/>
</dbReference>
<dbReference type="SUPFAM" id="SSF47473">
    <property type="entry name" value="EF-hand"/>
    <property type="match status" value="3"/>
</dbReference>
<dbReference type="Proteomes" id="UP000694924">
    <property type="component" value="Unplaced"/>
</dbReference>
<proteinExistence type="predicted"/>
<feature type="domain" description="EF-hand" evidence="1">
    <location>
        <begin position="289"/>
        <end position="324"/>
    </location>
</feature>
<dbReference type="PANTHER" id="PTHR20875:SF0">
    <property type="entry name" value="GH12158P"/>
    <property type="match status" value="1"/>
</dbReference>
<sequence length="728" mass="84423">MPEEQKALKLQDVWRTCNKIRAAIFRTGLNLWDYYKPLDPENNSLISEVKFVSVLCGPLKGIIGLSDKEICELADYFRVQDGRILYRQFCEVIHDSVPDFSGNKPFVTGLEWEDPLHVNVLSSTEHRKLSLIITRIAILVNKRKLVLRPYFQDYELIAKNAGTVTYAHFGRVLKFLDIVLGSEEFCLLVKRFSKDSYTINYVAFVKAIDEAQDYMERCGMLDLSGKLLDQFPGRVITAELPKLPRPEIGRVDLNRVFGKQIVFHPVMKLRKEHMPLTEVIRRIQRHIFEHRIRISEFFKDFDPLNDGKVTVSQFRRGLDALQVSSLGKLYIAETDICSLITLYKDPNDLDRVCWRTFEDDINQVFTVRELEKLPNLQVISPPKEVEELVKRGTTDWQCEKKTIRELCENTLLKVRRRIEERRILLKQFFQNYDKHNHGHVSRAQMRQVLSTATVLLSPEEESALEQRYNDDLGFNYFMFLEELEAKQITQPIYDQMLKQKIQVNAEKVSKPGTEDETNVVLVLAKIKAKVVRERIKVAEFLKQYDTLNELNITMADFVRGLDQLRCNLSSTEVDTIANIFKSPMKPGFVDYARFAECVEEAVAMGSLERAPLIVPIQHIPSEASSRTFLNFDERHILSQSMDKLCAIKQPNLEELFADYDKENIGTVTKNCLMRALSIRGMLNLISSRELDIIYKCFSIERVGNLGFDYRAFLQALRLLQENKMSLPF</sequence>
<evidence type="ECO:0000313" key="2">
    <source>
        <dbReference type="Proteomes" id="UP000694924"/>
    </source>
</evidence>
<accession>A0ABM1IN88</accession>
<evidence type="ECO:0000259" key="1">
    <source>
        <dbReference type="PROSITE" id="PS50222"/>
    </source>
</evidence>
<dbReference type="GeneID" id="107069150"/>
<dbReference type="InterPro" id="IPR002048">
    <property type="entry name" value="EF_hand_dom"/>
</dbReference>
<dbReference type="Gene3D" id="1.10.238.10">
    <property type="entry name" value="EF-hand"/>
    <property type="match status" value="3"/>
</dbReference>
<dbReference type="PROSITE" id="PS50222">
    <property type="entry name" value="EF_HAND_2"/>
    <property type="match status" value="2"/>
</dbReference>
<gene>
    <name evidence="3" type="primary">LOC107069150</name>
</gene>
<reference evidence="3" key="1">
    <citation type="submission" date="2025-08" db="UniProtKB">
        <authorList>
            <consortium name="RefSeq"/>
        </authorList>
    </citation>
    <scope>IDENTIFICATION</scope>
    <source>
        <tissue evidence="3">Whole body</tissue>
    </source>
</reference>
<dbReference type="RefSeq" id="XP_015181675.1">
    <property type="nucleotide sequence ID" value="XM_015326189.1"/>
</dbReference>
<dbReference type="InterPro" id="IPR052603">
    <property type="entry name" value="EFCB6"/>
</dbReference>
<protein>
    <submittedName>
        <fullName evidence="3">Uncharacterized protein LOC107069150</fullName>
    </submittedName>
</protein>
<dbReference type="PANTHER" id="PTHR20875">
    <property type="entry name" value="EF-HAND CALCIUM-BINDING DOMAIN-CONTAINING PROTEIN 6-RELATED"/>
    <property type="match status" value="1"/>
</dbReference>
<feature type="domain" description="EF-hand" evidence="1">
    <location>
        <begin position="420"/>
        <end position="455"/>
    </location>
</feature>
<evidence type="ECO:0000313" key="3">
    <source>
        <dbReference type="RefSeq" id="XP_015181675.1"/>
    </source>
</evidence>
<keyword evidence="2" id="KW-1185">Reference proteome</keyword>
<name>A0ABM1IN88_POLDO</name>
<organism evidence="2 3">
    <name type="scientific">Polistes dominula</name>
    <name type="common">European paper wasp</name>
    <name type="synonym">Vespa dominula</name>
    <dbReference type="NCBI Taxonomy" id="743375"/>
    <lineage>
        <taxon>Eukaryota</taxon>
        <taxon>Metazoa</taxon>
        <taxon>Ecdysozoa</taxon>
        <taxon>Arthropoda</taxon>
        <taxon>Hexapoda</taxon>
        <taxon>Insecta</taxon>
        <taxon>Pterygota</taxon>
        <taxon>Neoptera</taxon>
        <taxon>Endopterygota</taxon>
        <taxon>Hymenoptera</taxon>
        <taxon>Apocrita</taxon>
        <taxon>Aculeata</taxon>
        <taxon>Vespoidea</taxon>
        <taxon>Vespidae</taxon>
        <taxon>Polistinae</taxon>
        <taxon>Polistini</taxon>
        <taxon>Polistes</taxon>
    </lineage>
</organism>